<dbReference type="AlphaFoldDB" id="A0AB73ILT7"/>
<keyword evidence="1" id="KW-0472">Membrane</keyword>
<name>A0AB73ILT7_9BURK</name>
<sequence length="349" mass="36312">MSTQTLAGDRFPTPCKQCGGALYRRVDHCPYCGSVHPLDADARAPVRSALHESRASTLSMSMLNDGFGAPALNEPDFPGGALHAGLNLAPAGALQASSSSLLSPETPLLPVADPAELPHRAGLHMRHAVLATATIVAAGLAYVGYALFNDSRDLHSGNGEQSAETARDARTTTGTIARYSPDQAADSRIAAMPGKSAGTEGVRNTVQAIPATVPIAVVSAKTATPQFHDGAQALRAARTALRANDLSAAQAALVAAQSLQPESSDAQSLAAEMKPLTARRDAALLAAQMCADHQTWPCAREHANEALALDTGNDTAKTILERVIRETGWAPLSTQTTSNARLPRQPAVQ</sequence>
<evidence type="ECO:0000313" key="2">
    <source>
        <dbReference type="EMBL" id="MDP9650114.1"/>
    </source>
</evidence>
<keyword evidence="1" id="KW-1133">Transmembrane helix</keyword>
<organism evidence="2 3">
    <name type="scientific">Paraburkholderia caledonica</name>
    <dbReference type="NCBI Taxonomy" id="134536"/>
    <lineage>
        <taxon>Bacteria</taxon>
        <taxon>Pseudomonadati</taxon>
        <taxon>Pseudomonadota</taxon>
        <taxon>Betaproteobacteria</taxon>
        <taxon>Burkholderiales</taxon>
        <taxon>Burkholderiaceae</taxon>
        <taxon>Paraburkholderia</taxon>
    </lineage>
</organism>
<protein>
    <recommendedName>
        <fullName evidence="4">Zinc ribbon domain-containing protein</fullName>
    </recommendedName>
</protein>
<dbReference type="RefSeq" id="WP_392395219.1">
    <property type="nucleotide sequence ID" value="NZ_JAURTK010000008.1"/>
</dbReference>
<evidence type="ECO:0000313" key="3">
    <source>
        <dbReference type="Proteomes" id="UP001229486"/>
    </source>
</evidence>
<dbReference type="Proteomes" id="UP001229486">
    <property type="component" value="Unassembled WGS sequence"/>
</dbReference>
<gene>
    <name evidence="2" type="ORF">J2793_005582</name>
</gene>
<feature type="transmembrane region" description="Helical" evidence="1">
    <location>
        <begin position="128"/>
        <end position="148"/>
    </location>
</feature>
<keyword evidence="1" id="KW-0812">Transmembrane</keyword>
<comment type="caution">
    <text evidence="2">The sequence shown here is derived from an EMBL/GenBank/DDBJ whole genome shotgun (WGS) entry which is preliminary data.</text>
</comment>
<accession>A0AB73ILT7</accession>
<proteinExistence type="predicted"/>
<evidence type="ECO:0000256" key="1">
    <source>
        <dbReference type="SAM" id="Phobius"/>
    </source>
</evidence>
<reference evidence="2" key="1">
    <citation type="submission" date="2023-07" db="EMBL/GenBank/DDBJ databases">
        <title>Sorghum-associated microbial communities from plants grown in Nebraska, USA.</title>
        <authorList>
            <person name="Schachtman D."/>
        </authorList>
    </citation>
    <scope>NUCLEOTIDE SEQUENCE</scope>
    <source>
        <strain evidence="2">DS1061</strain>
    </source>
</reference>
<evidence type="ECO:0008006" key="4">
    <source>
        <dbReference type="Google" id="ProtNLM"/>
    </source>
</evidence>
<dbReference type="EMBL" id="JAURTK010000008">
    <property type="protein sequence ID" value="MDP9650114.1"/>
    <property type="molecule type" value="Genomic_DNA"/>
</dbReference>